<accession>A0A0D3DQU4</accession>
<sequence length="63" mass="7485">MCVKGTRGLPFRPLPYFFVSMRSKIKSLRREKGQTSLLSLFSKLQKRKCVKKKKRKRKSKVKI</sequence>
<name>A0A0D3DQU4_BRAOL</name>
<dbReference type="OMA" id="MCVKGTR"/>
<evidence type="ECO:0000313" key="2">
    <source>
        <dbReference type="Proteomes" id="UP000032141"/>
    </source>
</evidence>
<evidence type="ECO:0000313" key="1">
    <source>
        <dbReference type="EnsemblPlants" id="Bo8g071070.1"/>
    </source>
</evidence>
<keyword evidence="2" id="KW-1185">Reference proteome</keyword>
<protein>
    <submittedName>
        <fullName evidence="1">Uncharacterized protein</fullName>
    </submittedName>
</protein>
<reference evidence="1 2" key="1">
    <citation type="journal article" date="2014" name="Genome Biol.">
        <title>Transcriptome and methylome profiling reveals relics of genome dominance in the mesopolyploid Brassica oleracea.</title>
        <authorList>
            <person name="Parkin I.A."/>
            <person name="Koh C."/>
            <person name="Tang H."/>
            <person name="Robinson S.J."/>
            <person name="Kagale S."/>
            <person name="Clarke W.E."/>
            <person name="Town C.D."/>
            <person name="Nixon J."/>
            <person name="Krishnakumar V."/>
            <person name="Bidwell S.L."/>
            <person name="Denoeud F."/>
            <person name="Belcram H."/>
            <person name="Links M.G."/>
            <person name="Just J."/>
            <person name="Clarke C."/>
            <person name="Bender T."/>
            <person name="Huebert T."/>
            <person name="Mason A.S."/>
            <person name="Pires J.C."/>
            <person name="Barker G."/>
            <person name="Moore J."/>
            <person name="Walley P.G."/>
            <person name="Manoli S."/>
            <person name="Batley J."/>
            <person name="Edwards D."/>
            <person name="Nelson M.N."/>
            <person name="Wang X."/>
            <person name="Paterson A.H."/>
            <person name="King G."/>
            <person name="Bancroft I."/>
            <person name="Chalhoub B."/>
            <person name="Sharpe A.G."/>
        </authorList>
    </citation>
    <scope>NUCLEOTIDE SEQUENCE</scope>
    <source>
        <strain evidence="1 2">cv. TO1000</strain>
    </source>
</reference>
<reference evidence="1" key="2">
    <citation type="submission" date="2015-03" db="UniProtKB">
        <authorList>
            <consortium name="EnsemblPlants"/>
        </authorList>
    </citation>
    <scope>IDENTIFICATION</scope>
</reference>
<dbReference type="Proteomes" id="UP000032141">
    <property type="component" value="Chromosome C8"/>
</dbReference>
<dbReference type="Gramene" id="Bo8g071070.1">
    <property type="protein sequence ID" value="Bo8g071070.1"/>
    <property type="gene ID" value="Bo8g071070"/>
</dbReference>
<dbReference type="EnsemblPlants" id="Bo8g071070.1">
    <property type="protein sequence ID" value="Bo8g071070.1"/>
    <property type="gene ID" value="Bo8g071070"/>
</dbReference>
<organism evidence="1 2">
    <name type="scientific">Brassica oleracea var. oleracea</name>
    <dbReference type="NCBI Taxonomy" id="109376"/>
    <lineage>
        <taxon>Eukaryota</taxon>
        <taxon>Viridiplantae</taxon>
        <taxon>Streptophyta</taxon>
        <taxon>Embryophyta</taxon>
        <taxon>Tracheophyta</taxon>
        <taxon>Spermatophyta</taxon>
        <taxon>Magnoliopsida</taxon>
        <taxon>eudicotyledons</taxon>
        <taxon>Gunneridae</taxon>
        <taxon>Pentapetalae</taxon>
        <taxon>rosids</taxon>
        <taxon>malvids</taxon>
        <taxon>Brassicales</taxon>
        <taxon>Brassicaceae</taxon>
        <taxon>Brassiceae</taxon>
        <taxon>Brassica</taxon>
    </lineage>
</organism>
<proteinExistence type="predicted"/>
<dbReference type="AlphaFoldDB" id="A0A0D3DQU4"/>
<dbReference type="HOGENOM" id="CLU_2888883_0_0_1"/>